<keyword evidence="3" id="KW-1185">Reference proteome</keyword>
<name>A0A091CXZ3_FUKDA</name>
<protein>
    <submittedName>
        <fullName evidence="2">Uncharacterized protein</fullName>
    </submittedName>
</protein>
<accession>A0A091CXZ3</accession>
<dbReference type="AlphaFoldDB" id="A0A091CXZ3"/>
<feature type="region of interest" description="Disordered" evidence="1">
    <location>
        <begin position="60"/>
        <end position="83"/>
    </location>
</feature>
<reference evidence="2 3" key="1">
    <citation type="submission" date="2013-11" db="EMBL/GenBank/DDBJ databases">
        <title>The Damaraland mole rat (Fukomys damarensis) genome and evolution of African mole rats.</title>
        <authorList>
            <person name="Gladyshev V.N."/>
            <person name="Fang X."/>
        </authorList>
    </citation>
    <scope>NUCLEOTIDE SEQUENCE [LARGE SCALE GENOMIC DNA]</scope>
    <source>
        <tissue evidence="2">Liver</tissue>
    </source>
</reference>
<dbReference type="Proteomes" id="UP000028990">
    <property type="component" value="Unassembled WGS sequence"/>
</dbReference>
<gene>
    <name evidence="2" type="ORF">H920_15889</name>
</gene>
<evidence type="ECO:0000313" key="2">
    <source>
        <dbReference type="EMBL" id="KFO22750.1"/>
    </source>
</evidence>
<feature type="region of interest" description="Disordered" evidence="1">
    <location>
        <begin position="99"/>
        <end position="137"/>
    </location>
</feature>
<feature type="region of interest" description="Disordered" evidence="1">
    <location>
        <begin position="16"/>
        <end position="40"/>
    </location>
</feature>
<organism evidence="2 3">
    <name type="scientific">Fukomys damarensis</name>
    <name type="common">Damaraland mole rat</name>
    <name type="synonym">Cryptomys damarensis</name>
    <dbReference type="NCBI Taxonomy" id="885580"/>
    <lineage>
        <taxon>Eukaryota</taxon>
        <taxon>Metazoa</taxon>
        <taxon>Chordata</taxon>
        <taxon>Craniata</taxon>
        <taxon>Vertebrata</taxon>
        <taxon>Euteleostomi</taxon>
        <taxon>Mammalia</taxon>
        <taxon>Eutheria</taxon>
        <taxon>Euarchontoglires</taxon>
        <taxon>Glires</taxon>
        <taxon>Rodentia</taxon>
        <taxon>Hystricomorpha</taxon>
        <taxon>Bathyergidae</taxon>
        <taxon>Fukomys</taxon>
    </lineage>
</organism>
<evidence type="ECO:0000313" key="3">
    <source>
        <dbReference type="Proteomes" id="UP000028990"/>
    </source>
</evidence>
<evidence type="ECO:0000256" key="1">
    <source>
        <dbReference type="SAM" id="MobiDB-lite"/>
    </source>
</evidence>
<sequence length="164" mass="17598">MEPAHTDDPEVWEHAACNAQSQKARLGSPPPGLLSHNLSNNSVFGPHVIKAAEAWVPQALSNDRQSKDSLQGQSKDGSSFSLGQNGGCCSPLLLSSSEAAPASLGDEDSSAPRHRKVRHPKEATASGPSWRPPPCTLPSYRSHDPLLPHQIARSPYRPVMMILI</sequence>
<dbReference type="EMBL" id="KN123961">
    <property type="protein sequence ID" value="KFO22750.1"/>
    <property type="molecule type" value="Genomic_DNA"/>
</dbReference>
<proteinExistence type="predicted"/>